<dbReference type="STRING" id="267212.GCA_001063965_01135"/>
<proteinExistence type="predicted"/>
<dbReference type="Proteomes" id="UP000004105">
    <property type="component" value="Unassembled WGS sequence"/>
</dbReference>
<keyword evidence="2" id="KW-1185">Reference proteome</keyword>
<evidence type="ECO:0000313" key="2">
    <source>
        <dbReference type="Proteomes" id="UP000004105"/>
    </source>
</evidence>
<dbReference type="HOGENOM" id="CLU_065818_3_0_4"/>
<dbReference type="PANTHER" id="PTHR38785">
    <property type="entry name" value="HOMOLOG OF VIRK"/>
    <property type="match status" value="1"/>
</dbReference>
<dbReference type="RefSeq" id="WP_007342864.1">
    <property type="nucleotide sequence ID" value="NZ_GL878494.1"/>
</dbReference>
<accession>F2BDP4</accession>
<reference evidence="1 2" key="1">
    <citation type="submission" date="2011-02" db="EMBL/GenBank/DDBJ databases">
        <authorList>
            <person name="Muzny D."/>
            <person name="Qin X."/>
            <person name="Deng J."/>
            <person name="Jiang H."/>
            <person name="Liu Y."/>
            <person name="Qu J."/>
            <person name="Song X.-Z."/>
            <person name="Zhang L."/>
            <person name="Thornton R."/>
            <person name="Coyle M."/>
            <person name="Francisco L."/>
            <person name="Jackson L."/>
            <person name="Javaid M."/>
            <person name="Korchina V."/>
            <person name="Kovar C."/>
            <person name="Mata R."/>
            <person name="Mathew T."/>
            <person name="Ngo R."/>
            <person name="Nguyen L."/>
            <person name="Nguyen N."/>
            <person name="Okwuonu G."/>
            <person name="Ongeri F."/>
            <person name="Pham C."/>
            <person name="Simmons D."/>
            <person name="Wilczek-Boney K."/>
            <person name="Hale W."/>
            <person name="Jakkamsetti A."/>
            <person name="Pham P."/>
            <person name="Ruth R."/>
            <person name="San Lucas F."/>
            <person name="Warren J."/>
            <person name="Zhang J."/>
            <person name="Zhao Z."/>
            <person name="Zhou C."/>
            <person name="Zhu D."/>
            <person name="Lee S."/>
            <person name="Bess C."/>
            <person name="Blankenburg K."/>
            <person name="Forbes L."/>
            <person name="Fu Q."/>
            <person name="Gubbala S."/>
            <person name="Hirani K."/>
            <person name="Jayaseelan J.C."/>
            <person name="Lara F."/>
            <person name="Munidasa M."/>
            <person name="Palculict T."/>
            <person name="Patil S."/>
            <person name="Pu L.-L."/>
            <person name="Saada N."/>
            <person name="Tang L."/>
            <person name="Weissenberger G."/>
            <person name="Zhu Y."/>
            <person name="Hemphill L."/>
            <person name="Shang Y."/>
            <person name="Youmans B."/>
            <person name="Ayvaz T."/>
            <person name="Ross M."/>
            <person name="Santibanez J."/>
            <person name="Aqrawi P."/>
            <person name="Gross S."/>
            <person name="Joshi V."/>
            <person name="Fowler G."/>
            <person name="Nazareth L."/>
            <person name="Reid J."/>
            <person name="Worley K."/>
            <person name="Petrosino J."/>
            <person name="Highlander S."/>
            <person name="Gibbs R."/>
        </authorList>
    </citation>
    <scope>NUCLEOTIDE SEQUENCE [LARGE SCALE GENOMIC DNA]</scope>
    <source>
        <strain evidence="1 2">ATCC BAA-1200</strain>
    </source>
</reference>
<protein>
    <submittedName>
        <fullName evidence="1">Arginine ABC superfamily ATP binding cassette transporter, membrane protein</fullName>
    </submittedName>
</protein>
<dbReference type="AlphaFoldDB" id="F2BDP4"/>
<dbReference type="EMBL" id="AFAY01000037">
    <property type="protein sequence ID" value="EGF10450.1"/>
    <property type="molecule type" value="Genomic_DNA"/>
</dbReference>
<comment type="caution">
    <text evidence="1">The sequence shown here is derived from an EMBL/GenBank/DDBJ whole genome shotgun (WGS) entry which is preliminary data.</text>
</comment>
<dbReference type="PANTHER" id="PTHR38785:SF1">
    <property type="entry name" value="HOMOLOG OF VIRK"/>
    <property type="match status" value="1"/>
</dbReference>
<dbReference type="OrthoDB" id="1238765at2"/>
<evidence type="ECO:0000313" key="1">
    <source>
        <dbReference type="EMBL" id="EGF10450.1"/>
    </source>
</evidence>
<dbReference type="InterPro" id="IPR007488">
    <property type="entry name" value="DUF535"/>
</dbReference>
<organism evidence="1 2">
    <name type="scientific">Neisseria bacilliformis ATCC BAA-1200</name>
    <dbReference type="NCBI Taxonomy" id="888742"/>
    <lineage>
        <taxon>Bacteria</taxon>
        <taxon>Pseudomonadati</taxon>
        <taxon>Pseudomonadota</taxon>
        <taxon>Betaproteobacteria</taxon>
        <taxon>Neisseriales</taxon>
        <taxon>Neisseriaceae</taxon>
        <taxon>Neisseria</taxon>
    </lineage>
</organism>
<sequence>MPQPFTFPDYPTVYTQTPKLSSQYLKYTLRTLLHRRHIRAFETLINSRPEYQALYEKRPQDAYPLLHAFIDKRLNATQRLAAIEYDLAAAVRHFPAATLARLDTPDTPVPLATLSDGLTLVLNRNGICTDEGMWALTLTDENRSRLYTATFAFTRAGLLAASVQGPAGSEAKDTVRRLTKQLHGLRPQQLMTAALQYLAAALGLNALGIAHSRQAKLRWKLKKRVKMNYDHFWQESGAALGSDGHWHLPAEPQRKDIADIESKKRSMYRKRYQMLDDLEAALKTHFQTA</sequence>
<dbReference type="Pfam" id="PF04393">
    <property type="entry name" value="DUF535"/>
    <property type="match status" value="1"/>
</dbReference>
<gene>
    <name evidence="1" type="ORF">HMPREF9123_1858</name>
</gene>
<name>F2BDP4_9NEIS</name>